<keyword evidence="3" id="KW-1185">Reference proteome</keyword>
<dbReference type="EMBL" id="BRZM01002039">
    <property type="protein sequence ID" value="GLD74176.1"/>
    <property type="molecule type" value="Genomic_DNA"/>
</dbReference>
<feature type="non-terminal residue" evidence="2">
    <location>
        <position position="1"/>
    </location>
</feature>
<reference evidence="2" key="1">
    <citation type="submission" date="2022-08" db="EMBL/GenBank/DDBJ databases">
        <title>Genome sequencing of akame (Lates japonicus).</title>
        <authorList>
            <person name="Hashiguchi Y."/>
            <person name="Takahashi H."/>
        </authorList>
    </citation>
    <scope>NUCLEOTIDE SEQUENCE</scope>
    <source>
        <strain evidence="2">Kochi</strain>
    </source>
</reference>
<dbReference type="GO" id="GO:0016787">
    <property type="term" value="F:hydrolase activity"/>
    <property type="evidence" value="ECO:0007669"/>
    <property type="project" value="UniProtKB-KW"/>
</dbReference>
<feature type="compositionally biased region" description="Basic and acidic residues" evidence="1">
    <location>
        <begin position="45"/>
        <end position="67"/>
    </location>
</feature>
<keyword evidence="2" id="KW-0378">Hydrolase</keyword>
<comment type="caution">
    <text evidence="2">The sequence shown here is derived from an EMBL/GenBank/DDBJ whole genome shotgun (WGS) entry which is preliminary data.</text>
</comment>
<evidence type="ECO:0000256" key="1">
    <source>
        <dbReference type="SAM" id="MobiDB-lite"/>
    </source>
</evidence>
<evidence type="ECO:0000313" key="2">
    <source>
        <dbReference type="EMBL" id="GLD74176.1"/>
    </source>
</evidence>
<organism evidence="2 3">
    <name type="scientific">Lates japonicus</name>
    <name type="common">Japanese lates</name>
    <dbReference type="NCBI Taxonomy" id="270547"/>
    <lineage>
        <taxon>Eukaryota</taxon>
        <taxon>Metazoa</taxon>
        <taxon>Chordata</taxon>
        <taxon>Craniata</taxon>
        <taxon>Vertebrata</taxon>
        <taxon>Euteleostomi</taxon>
        <taxon>Actinopterygii</taxon>
        <taxon>Neopterygii</taxon>
        <taxon>Teleostei</taxon>
        <taxon>Neoteleostei</taxon>
        <taxon>Acanthomorphata</taxon>
        <taxon>Carangaria</taxon>
        <taxon>Carangaria incertae sedis</taxon>
        <taxon>Centropomidae</taxon>
        <taxon>Lates</taxon>
    </lineage>
</organism>
<sequence>MLEQGAGKHGTVSRERRAATGALDGAGGGWMRPRLALSLVKSHGRTRDRTETGGDSTRGKVKEKKSTEGVSTWEQQCCLINIYLTESAKGRLGHALIGRRLVCCPAPSPPRRGNGGVQVVMSWKRNYFASGGGAVGGVQGLVTPRTMTSIAPSKGLSNEPGQNSCFLNSALQ</sequence>
<accession>A0AAD3RMS2</accession>
<dbReference type="Proteomes" id="UP001279410">
    <property type="component" value="Unassembled WGS sequence"/>
</dbReference>
<protein>
    <submittedName>
        <fullName evidence="2">Inactive ubiquitin carboxyl-terminal hydrolase 54</fullName>
    </submittedName>
</protein>
<feature type="region of interest" description="Disordered" evidence="1">
    <location>
        <begin position="39"/>
        <end position="67"/>
    </location>
</feature>
<feature type="region of interest" description="Disordered" evidence="1">
    <location>
        <begin position="1"/>
        <end position="26"/>
    </location>
</feature>
<dbReference type="AlphaFoldDB" id="A0AAD3RMS2"/>
<name>A0AAD3RMS2_LATJO</name>
<evidence type="ECO:0000313" key="3">
    <source>
        <dbReference type="Proteomes" id="UP001279410"/>
    </source>
</evidence>
<gene>
    <name evidence="2" type="ORF">AKAME5_002550400</name>
</gene>
<proteinExistence type="predicted"/>